<feature type="region of interest" description="Disordered" evidence="1">
    <location>
        <begin position="1"/>
        <end position="25"/>
    </location>
</feature>
<comment type="caution">
    <text evidence="2">The sequence shown here is derived from an EMBL/GenBank/DDBJ whole genome shotgun (WGS) entry which is preliminary data.</text>
</comment>
<keyword evidence="3" id="KW-1185">Reference proteome</keyword>
<gene>
    <name evidence="2" type="ORF">R1sor_000563</name>
</gene>
<protein>
    <submittedName>
        <fullName evidence="2">Uncharacterized protein</fullName>
    </submittedName>
</protein>
<name>A0ABD3GXN3_9MARC</name>
<feature type="compositionally biased region" description="Polar residues" evidence="1">
    <location>
        <begin position="10"/>
        <end position="19"/>
    </location>
</feature>
<evidence type="ECO:0000313" key="3">
    <source>
        <dbReference type="Proteomes" id="UP001633002"/>
    </source>
</evidence>
<dbReference type="Proteomes" id="UP001633002">
    <property type="component" value="Unassembled WGS sequence"/>
</dbReference>
<organism evidence="2 3">
    <name type="scientific">Riccia sorocarpa</name>
    <dbReference type="NCBI Taxonomy" id="122646"/>
    <lineage>
        <taxon>Eukaryota</taxon>
        <taxon>Viridiplantae</taxon>
        <taxon>Streptophyta</taxon>
        <taxon>Embryophyta</taxon>
        <taxon>Marchantiophyta</taxon>
        <taxon>Marchantiopsida</taxon>
        <taxon>Marchantiidae</taxon>
        <taxon>Marchantiales</taxon>
        <taxon>Ricciaceae</taxon>
        <taxon>Riccia</taxon>
    </lineage>
</organism>
<proteinExistence type="predicted"/>
<dbReference type="EMBL" id="JBJQOH010000006">
    <property type="protein sequence ID" value="KAL3682541.1"/>
    <property type="molecule type" value="Genomic_DNA"/>
</dbReference>
<evidence type="ECO:0000313" key="2">
    <source>
        <dbReference type="EMBL" id="KAL3682541.1"/>
    </source>
</evidence>
<reference evidence="2 3" key="1">
    <citation type="submission" date="2024-09" db="EMBL/GenBank/DDBJ databases">
        <title>Chromosome-scale assembly of Riccia sorocarpa.</title>
        <authorList>
            <person name="Paukszto L."/>
        </authorList>
    </citation>
    <scope>NUCLEOTIDE SEQUENCE [LARGE SCALE GENOMIC DNA]</scope>
    <source>
        <strain evidence="2">LP-2024</strain>
        <tissue evidence="2">Aerial parts of the thallus</tissue>
    </source>
</reference>
<sequence length="99" mass="10921">MTIRAPGHRGQTTQLNPSDGKNYHEVRRPGYAHTIRLPEELLETYAALKRALGSNKSHADVVRFLFEAADPAISAVLQRETGRAMNDQYLLPTMASSGS</sequence>
<accession>A0ABD3GXN3</accession>
<evidence type="ECO:0000256" key="1">
    <source>
        <dbReference type="SAM" id="MobiDB-lite"/>
    </source>
</evidence>
<dbReference type="AlphaFoldDB" id="A0ABD3GXN3"/>